<sequence>MLMTKPALDNFRLGLLFAVGSAFTFGMSGPFAKSLMEAGWSPTAAVTARLALGAVVMAIFATVVKPDWFREAIAHSKTVVVYGLIPIAGAQLCYYNAVAHVSVGVALLLEYTAPLLVVGWLWATTRRKPSNKTLAGVGLAVAGIMMVLGIIGEHGLAGAHINAIGIAWGLGAAVCAGFYFMMSDEVSSDGTGLNSITLAAGGLIVGAAAVALLGLTGIMPLTFTTNNVVIAGITTSWLVPVIALGVVSTAVAYTLGIRGVARLRPSFASLVGLAEVLFAVLWAWLLVGEAMTTAQAFGGAVVLAGLALARQGDKSGVVTAATWPDAGVVEDLSTARFELPPVALRTPDGSGR</sequence>
<feature type="transmembrane region" description="Helical" evidence="7">
    <location>
        <begin position="134"/>
        <end position="151"/>
    </location>
</feature>
<feature type="transmembrane region" description="Helical" evidence="7">
    <location>
        <begin position="193"/>
        <end position="216"/>
    </location>
</feature>
<keyword evidence="10" id="KW-1185">Reference proteome</keyword>
<organism evidence="9 10">
    <name type="scientific">Mycolicibacterium komossense</name>
    <dbReference type="NCBI Taxonomy" id="1779"/>
    <lineage>
        <taxon>Bacteria</taxon>
        <taxon>Bacillati</taxon>
        <taxon>Actinomycetota</taxon>
        <taxon>Actinomycetes</taxon>
        <taxon>Mycobacteriales</taxon>
        <taxon>Mycobacteriaceae</taxon>
        <taxon>Mycolicibacterium</taxon>
    </lineage>
</organism>
<feature type="transmembrane region" description="Helical" evidence="7">
    <location>
        <begin position="103"/>
        <end position="122"/>
    </location>
</feature>
<dbReference type="Pfam" id="PF00892">
    <property type="entry name" value="EamA"/>
    <property type="match status" value="2"/>
</dbReference>
<dbReference type="InterPro" id="IPR000620">
    <property type="entry name" value="EamA_dom"/>
</dbReference>
<evidence type="ECO:0000256" key="2">
    <source>
        <dbReference type="ARBA" id="ARBA00007362"/>
    </source>
</evidence>
<evidence type="ECO:0000256" key="5">
    <source>
        <dbReference type="ARBA" id="ARBA00022989"/>
    </source>
</evidence>
<evidence type="ECO:0000256" key="3">
    <source>
        <dbReference type="ARBA" id="ARBA00022475"/>
    </source>
</evidence>
<evidence type="ECO:0000256" key="1">
    <source>
        <dbReference type="ARBA" id="ARBA00004651"/>
    </source>
</evidence>
<evidence type="ECO:0000256" key="7">
    <source>
        <dbReference type="SAM" id="Phobius"/>
    </source>
</evidence>
<evidence type="ECO:0000313" key="9">
    <source>
        <dbReference type="EMBL" id="MCV7227394.1"/>
    </source>
</evidence>
<evidence type="ECO:0000313" key="10">
    <source>
        <dbReference type="Proteomes" id="UP001526201"/>
    </source>
</evidence>
<keyword evidence="6 7" id="KW-0472">Membrane</keyword>
<feature type="transmembrane region" description="Helical" evidence="7">
    <location>
        <begin position="291"/>
        <end position="309"/>
    </location>
</feature>
<feature type="transmembrane region" description="Helical" evidence="7">
    <location>
        <begin position="44"/>
        <end position="64"/>
    </location>
</feature>
<dbReference type="Proteomes" id="UP001526201">
    <property type="component" value="Unassembled WGS sequence"/>
</dbReference>
<feature type="transmembrane region" description="Helical" evidence="7">
    <location>
        <begin position="267"/>
        <end position="285"/>
    </location>
</feature>
<gene>
    <name evidence="9" type="ORF">H7J73_15275</name>
</gene>
<comment type="similarity">
    <text evidence="2">Belongs to the EamA transporter family.</text>
</comment>
<dbReference type="PANTHER" id="PTHR32322:SF18">
    <property type="entry name" value="S-ADENOSYLMETHIONINE_S-ADENOSYLHOMOCYSTEINE TRANSPORTER"/>
    <property type="match status" value="1"/>
</dbReference>
<feature type="domain" description="EamA" evidence="8">
    <location>
        <begin position="164"/>
        <end position="309"/>
    </location>
</feature>
<keyword evidence="5 7" id="KW-1133">Transmembrane helix</keyword>
<dbReference type="InterPro" id="IPR037185">
    <property type="entry name" value="EmrE-like"/>
</dbReference>
<dbReference type="SUPFAM" id="SSF103481">
    <property type="entry name" value="Multidrug resistance efflux transporter EmrE"/>
    <property type="match status" value="2"/>
</dbReference>
<evidence type="ECO:0000259" key="8">
    <source>
        <dbReference type="Pfam" id="PF00892"/>
    </source>
</evidence>
<feature type="transmembrane region" description="Helical" evidence="7">
    <location>
        <begin position="76"/>
        <end position="97"/>
    </location>
</feature>
<feature type="transmembrane region" description="Helical" evidence="7">
    <location>
        <begin position="228"/>
        <end position="255"/>
    </location>
</feature>
<name>A0ABT3CD25_9MYCO</name>
<dbReference type="InterPro" id="IPR050638">
    <property type="entry name" value="AA-Vitamin_Transporters"/>
</dbReference>
<evidence type="ECO:0000256" key="4">
    <source>
        <dbReference type="ARBA" id="ARBA00022692"/>
    </source>
</evidence>
<comment type="subcellular location">
    <subcellularLocation>
        <location evidence="1">Cell membrane</location>
        <topology evidence="1">Multi-pass membrane protein</topology>
    </subcellularLocation>
</comment>
<accession>A0ABT3CD25</accession>
<protein>
    <submittedName>
        <fullName evidence="9">EamA family transporter</fullName>
    </submittedName>
</protein>
<feature type="transmembrane region" description="Helical" evidence="7">
    <location>
        <begin position="157"/>
        <end position="181"/>
    </location>
</feature>
<proteinExistence type="inferred from homology"/>
<keyword evidence="3" id="KW-1003">Cell membrane</keyword>
<feature type="domain" description="EamA" evidence="8">
    <location>
        <begin position="13"/>
        <end position="148"/>
    </location>
</feature>
<comment type="caution">
    <text evidence="9">The sequence shown here is derived from an EMBL/GenBank/DDBJ whole genome shotgun (WGS) entry which is preliminary data.</text>
</comment>
<reference evidence="9 10" key="1">
    <citation type="journal article" date="2022" name="BMC Genomics">
        <title>Comparative genome analysis of mycobacteria focusing on tRNA and non-coding RNA.</title>
        <authorList>
            <person name="Behra P.R.K."/>
            <person name="Pettersson B.M.F."/>
            <person name="Ramesh M."/>
            <person name="Das S."/>
            <person name="Dasgupta S."/>
            <person name="Kirsebom L.A."/>
        </authorList>
    </citation>
    <scope>NUCLEOTIDE SEQUENCE [LARGE SCALE GENOMIC DNA]</scope>
    <source>
        <strain evidence="9 10">DSM 44078</strain>
    </source>
</reference>
<evidence type="ECO:0000256" key="6">
    <source>
        <dbReference type="ARBA" id="ARBA00023136"/>
    </source>
</evidence>
<keyword evidence="4 7" id="KW-0812">Transmembrane</keyword>
<dbReference type="EMBL" id="JACKTY010000029">
    <property type="protein sequence ID" value="MCV7227394.1"/>
    <property type="molecule type" value="Genomic_DNA"/>
</dbReference>
<dbReference type="PANTHER" id="PTHR32322">
    <property type="entry name" value="INNER MEMBRANE TRANSPORTER"/>
    <property type="match status" value="1"/>
</dbReference>